<comment type="similarity">
    <text evidence="1">Belongs to the ATP-dependent AMP-binding enzyme family.</text>
</comment>
<dbReference type="PANTHER" id="PTHR22754:SF32">
    <property type="entry name" value="DISCO-INTERACTING PROTEIN 2"/>
    <property type="match status" value="1"/>
</dbReference>
<evidence type="ECO:0000259" key="3">
    <source>
        <dbReference type="Pfam" id="PF00501"/>
    </source>
</evidence>
<name>A0ABW8CAI2_9ACTN</name>
<dbReference type="PANTHER" id="PTHR22754">
    <property type="entry name" value="DISCO-INTERACTING PROTEIN 2 DIP2 -RELATED"/>
    <property type="match status" value="1"/>
</dbReference>
<dbReference type="Gene3D" id="3.40.50.12780">
    <property type="entry name" value="N-terminal domain of ligase-like"/>
    <property type="match status" value="1"/>
</dbReference>
<proteinExistence type="inferred from homology"/>
<evidence type="ECO:0000313" key="5">
    <source>
        <dbReference type="Proteomes" id="UP001614394"/>
    </source>
</evidence>
<organism evidence="4 5">
    <name type="scientific">Streptomyces fildesensis</name>
    <dbReference type="NCBI Taxonomy" id="375757"/>
    <lineage>
        <taxon>Bacteria</taxon>
        <taxon>Bacillati</taxon>
        <taxon>Actinomycetota</taxon>
        <taxon>Actinomycetes</taxon>
        <taxon>Kitasatosporales</taxon>
        <taxon>Streptomycetaceae</taxon>
        <taxon>Streptomyces</taxon>
    </lineage>
</organism>
<feature type="region of interest" description="Disordered" evidence="2">
    <location>
        <begin position="155"/>
        <end position="177"/>
    </location>
</feature>
<dbReference type="Gene3D" id="3.30.300.30">
    <property type="match status" value="1"/>
</dbReference>
<accession>A0ABW8CAI2</accession>
<comment type="caution">
    <text evidence="4">The sequence shown here is derived from an EMBL/GenBank/DDBJ whole genome shotgun (WGS) entry which is preliminary data.</text>
</comment>
<reference evidence="4 5" key="1">
    <citation type="submission" date="2024-10" db="EMBL/GenBank/DDBJ databases">
        <title>The Natural Products Discovery Center: Release of the First 8490 Sequenced Strains for Exploring Actinobacteria Biosynthetic Diversity.</title>
        <authorList>
            <person name="Kalkreuter E."/>
            <person name="Kautsar S.A."/>
            <person name="Yang D."/>
            <person name="Bader C.D."/>
            <person name="Teijaro C.N."/>
            <person name="Fluegel L."/>
            <person name="Davis C.M."/>
            <person name="Simpson J.R."/>
            <person name="Lauterbach L."/>
            <person name="Steele A.D."/>
            <person name="Gui C."/>
            <person name="Meng S."/>
            <person name="Li G."/>
            <person name="Viehrig K."/>
            <person name="Ye F."/>
            <person name="Su P."/>
            <person name="Kiefer A.F."/>
            <person name="Nichols A."/>
            <person name="Cepeda A.J."/>
            <person name="Yan W."/>
            <person name="Fan B."/>
            <person name="Jiang Y."/>
            <person name="Adhikari A."/>
            <person name="Zheng C.-J."/>
            <person name="Schuster L."/>
            <person name="Cowan T.M."/>
            <person name="Smanski M.J."/>
            <person name="Chevrette M.G."/>
            <person name="De Carvalho L.P.S."/>
            <person name="Shen B."/>
        </authorList>
    </citation>
    <scope>NUCLEOTIDE SEQUENCE [LARGE SCALE GENOMIC DNA]</scope>
    <source>
        <strain evidence="4 5">NPDC053399</strain>
    </source>
</reference>
<dbReference type="Pfam" id="PF00501">
    <property type="entry name" value="AMP-binding"/>
    <property type="match status" value="1"/>
</dbReference>
<dbReference type="InterPro" id="IPR045851">
    <property type="entry name" value="AMP-bd_C_sf"/>
</dbReference>
<evidence type="ECO:0000313" key="4">
    <source>
        <dbReference type="EMBL" id="MFI9103446.1"/>
    </source>
</evidence>
<feature type="domain" description="AMP-dependent synthetase/ligase" evidence="3">
    <location>
        <begin position="27"/>
        <end position="435"/>
    </location>
</feature>
<dbReference type="EMBL" id="JBITYG010000007">
    <property type="protein sequence ID" value="MFI9103446.1"/>
    <property type="molecule type" value="Genomic_DNA"/>
</dbReference>
<dbReference type="InterPro" id="IPR020845">
    <property type="entry name" value="AMP-binding_CS"/>
</dbReference>
<dbReference type="InterPro" id="IPR000873">
    <property type="entry name" value="AMP-dep_synth/lig_dom"/>
</dbReference>
<dbReference type="SUPFAM" id="SSF56801">
    <property type="entry name" value="Acetyl-CoA synthetase-like"/>
    <property type="match status" value="1"/>
</dbReference>
<sequence length="583" mass="61417">MPVLPSLTAWLTDPHPGRGVRLADDSGGWTYIPYPELAAAARRAAAGMRSAGVRPGDVVCLLMPTGLPCLAALFGVWALGATISPLPPPSFQTDDAYVEHITAVLEQAAPALVVASEEFGDLAARAMTRAGLAGRPWTPREITAGAVPEGAILEGVVPEEPGPPRPGPEADRPVAPPPESIALLQFTSGSTGRPRGVRVSWQNLTANRALQSRLIGWKDGDGFASWLPLHHDMGLIGCCLFPVASQSDLWLMRPDQFIRDPARWLACFAPGRAAHSAAPSFAFAYAARRVRPHRLDELDLSGWRSVCVGAEAVDPAALSAFARFAAPAGFSADAYVPSYGLAENTLAVTGAAAPLLVVRPDWAALRIGRPVTVEDTARLDDAAVEPGSGWLVGHGFPQDGDGVAVRILDEDGDPVPAGHLGEIAVSGASVAPGYHAGREGGPDSTRFVDGELHTADAGFLHDGQLFVLGRMGDSLKLRGRSVYVDDLDAKVAAAAGLDRDRAAVVALNDRGRAGVAVFVEAAPGPWTEKVTEMLRAELGPEPALTLVAGRRGLLKRTTSGKLRRRHMWQLLQEGGLEAVTTRL</sequence>
<dbReference type="PROSITE" id="PS00455">
    <property type="entry name" value="AMP_BINDING"/>
    <property type="match status" value="1"/>
</dbReference>
<evidence type="ECO:0000256" key="1">
    <source>
        <dbReference type="ARBA" id="ARBA00006432"/>
    </source>
</evidence>
<dbReference type="RefSeq" id="WP_399652517.1">
    <property type="nucleotide sequence ID" value="NZ_JBITYG010000007.1"/>
</dbReference>
<keyword evidence="5" id="KW-1185">Reference proteome</keyword>
<gene>
    <name evidence="4" type="ORF">ACIGXA_23270</name>
</gene>
<dbReference type="Proteomes" id="UP001614394">
    <property type="component" value="Unassembled WGS sequence"/>
</dbReference>
<protein>
    <submittedName>
        <fullName evidence="4">AMP-binding protein</fullName>
    </submittedName>
</protein>
<dbReference type="InterPro" id="IPR042099">
    <property type="entry name" value="ANL_N_sf"/>
</dbReference>
<evidence type="ECO:0000256" key="2">
    <source>
        <dbReference type="SAM" id="MobiDB-lite"/>
    </source>
</evidence>